<dbReference type="CDD" id="cd05403">
    <property type="entry name" value="NT_KNTase_like"/>
    <property type="match status" value="1"/>
</dbReference>
<organism evidence="11 12">
    <name type="scientific">Algoriphagus marincola HL-49</name>
    <dbReference type="NCBI Taxonomy" id="1305737"/>
    <lineage>
        <taxon>Bacteria</taxon>
        <taxon>Pseudomonadati</taxon>
        <taxon>Bacteroidota</taxon>
        <taxon>Cytophagia</taxon>
        <taxon>Cytophagales</taxon>
        <taxon>Cyclobacteriaceae</taxon>
        <taxon>Algoriphagus</taxon>
    </lineage>
</organism>
<dbReference type="PANTHER" id="PTHR33571">
    <property type="entry name" value="SSL8005 PROTEIN"/>
    <property type="match status" value="1"/>
</dbReference>
<keyword evidence="7" id="KW-0067">ATP-binding</keyword>
<dbReference type="Pfam" id="PF01909">
    <property type="entry name" value="NTP_transf_2"/>
    <property type="match status" value="1"/>
</dbReference>
<dbReference type="EMBL" id="LJXT01000115">
    <property type="protein sequence ID" value="KPQ12282.1"/>
    <property type="molecule type" value="Genomic_DNA"/>
</dbReference>
<evidence type="ECO:0000256" key="8">
    <source>
        <dbReference type="ARBA" id="ARBA00022842"/>
    </source>
</evidence>
<feature type="domain" description="Polymerase nucleotidyl transferase" evidence="10">
    <location>
        <begin position="8"/>
        <end position="87"/>
    </location>
</feature>
<dbReference type="InterPro" id="IPR052038">
    <property type="entry name" value="Type-VII_TA_antitoxin"/>
</dbReference>
<accession>A0A0N8KEU1</accession>
<protein>
    <submittedName>
        <fullName evidence="11">Toxin-antitoxin system antidote component</fullName>
    </submittedName>
</protein>
<keyword evidence="4" id="KW-0548">Nucleotidyltransferase</keyword>
<dbReference type="Gene3D" id="3.30.460.10">
    <property type="entry name" value="Beta Polymerase, domain 2"/>
    <property type="match status" value="1"/>
</dbReference>
<proteinExistence type="inferred from homology"/>
<keyword evidence="3" id="KW-0808">Transferase</keyword>
<evidence type="ECO:0000256" key="1">
    <source>
        <dbReference type="ARBA" id="ARBA00001946"/>
    </source>
</evidence>
<gene>
    <name evidence="11" type="ORF">HLUCCX10_14815</name>
</gene>
<evidence type="ECO:0000256" key="4">
    <source>
        <dbReference type="ARBA" id="ARBA00022695"/>
    </source>
</evidence>
<keyword evidence="5" id="KW-0479">Metal-binding</keyword>
<dbReference type="AlphaFoldDB" id="A0A0N8KEU1"/>
<name>A0A0N8KEU1_9BACT</name>
<comment type="similarity">
    <text evidence="9">Belongs to the MntA antitoxin family.</text>
</comment>
<dbReference type="InterPro" id="IPR002934">
    <property type="entry name" value="Polymerase_NTP_transf_dom"/>
</dbReference>
<dbReference type="GO" id="GO:0005524">
    <property type="term" value="F:ATP binding"/>
    <property type="evidence" value="ECO:0007669"/>
    <property type="project" value="UniProtKB-KW"/>
</dbReference>
<evidence type="ECO:0000313" key="12">
    <source>
        <dbReference type="Proteomes" id="UP000050421"/>
    </source>
</evidence>
<dbReference type="eggNOG" id="COG1669">
    <property type="taxonomic scope" value="Bacteria"/>
</dbReference>
<dbReference type="GO" id="GO:0046872">
    <property type="term" value="F:metal ion binding"/>
    <property type="evidence" value="ECO:0007669"/>
    <property type="project" value="UniProtKB-KW"/>
</dbReference>
<dbReference type="PANTHER" id="PTHR33571:SF14">
    <property type="entry name" value="PROTEIN ADENYLYLTRANSFERASE MJ0435-RELATED"/>
    <property type="match status" value="1"/>
</dbReference>
<dbReference type="PATRIC" id="fig|1305737.6.peg.3711"/>
<keyword evidence="8" id="KW-0460">Magnesium</keyword>
<keyword evidence="6" id="KW-0547">Nucleotide-binding</keyword>
<evidence type="ECO:0000256" key="5">
    <source>
        <dbReference type="ARBA" id="ARBA00022723"/>
    </source>
</evidence>
<keyword evidence="2" id="KW-1277">Toxin-antitoxin system</keyword>
<evidence type="ECO:0000313" key="11">
    <source>
        <dbReference type="EMBL" id="KPQ12282.1"/>
    </source>
</evidence>
<reference evidence="11 12" key="1">
    <citation type="submission" date="2015-09" db="EMBL/GenBank/DDBJ databases">
        <title>Identification and resolution of microdiversity through metagenomic sequencing of parallel consortia.</title>
        <authorList>
            <person name="Nelson W.C."/>
            <person name="Romine M.F."/>
            <person name="Lindemann S.R."/>
        </authorList>
    </citation>
    <scope>NUCLEOTIDE SEQUENCE [LARGE SCALE GENOMIC DNA]</scope>
    <source>
        <strain evidence="11">HL-49</strain>
    </source>
</reference>
<dbReference type="OrthoDB" id="9809668at2"/>
<evidence type="ECO:0000256" key="9">
    <source>
        <dbReference type="ARBA" id="ARBA00038276"/>
    </source>
</evidence>
<dbReference type="InterPro" id="IPR043519">
    <property type="entry name" value="NT_sf"/>
</dbReference>
<dbReference type="Proteomes" id="UP000050421">
    <property type="component" value="Unassembled WGS sequence"/>
</dbReference>
<sequence>MISIEQQELIKELTSPYKPTYLGVFGSFARGEQDSKSDLDILVDFEENLDLLELIGLEQKLSERLKLKVDLITYRSLNELIKPYIEKDLIQIF</sequence>
<comment type="caution">
    <text evidence="11">The sequence shown here is derived from an EMBL/GenBank/DDBJ whole genome shotgun (WGS) entry which is preliminary data.</text>
</comment>
<dbReference type="GO" id="GO:0016779">
    <property type="term" value="F:nucleotidyltransferase activity"/>
    <property type="evidence" value="ECO:0007669"/>
    <property type="project" value="UniProtKB-KW"/>
</dbReference>
<comment type="cofactor">
    <cofactor evidence="1">
        <name>Mg(2+)</name>
        <dbReference type="ChEBI" id="CHEBI:18420"/>
    </cofactor>
</comment>
<evidence type="ECO:0000256" key="6">
    <source>
        <dbReference type="ARBA" id="ARBA00022741"/>
    </source>
</evidence>
<evidence type="ECO:0000256" key="3">
    <source>
        <dbReference type="ARBA" id="ARBA00022679"/>
    </source>
</evidence>
<evidence type="ECO:0000256" key="7">
    <source>
        <dbReference type="ARBA" id="ARBA00022840"/>
    </source>
</evidence>
<evidence type="ECO:0000259" key="10">
    <source>
        <dbReference type="Pfam" id="PF01909"/>
    </source>
</evidence>
<dbReference type="STRING" id="1305737.GCA_000526355_01896"/>
<dbReference type="SUPFAM" id="SSF81301">
    <property type="entry name" value="Nucleotidyltransferase"/>
    <property type="match status" value="1"/>
</dbReference>
<evidence type="ECO:0000256" key="2">
    <source>
        <dbReference type="ARBA" id="ARBA00022649"/>
    </source>
</evidence>